<keyword evidence="1" id="KW-0472">Membrane</keyword>
<dbReference type="Proteomes" id="UP000583454">
    <property type="component" value="Unassembled WGS sequence"/>
</dbReference>
<evidence type="ECO:0000313" key="3">
    <source>
        <dbReference type="Proteomes" id="UP000583454"/>
    </source>
</evidence>
<name>A0A840ZS09_9HYPH</name>
<gene>
    <name evidence="2" type="ORF">HNR00_004876</name>
</gene>
<keyword evidence="3" id="KW-1185">Reference proteome</keyword>
<proteinExistence type="predicted"/>
<comment type="caution">
    <text evidence="2">The sequence shown here is derived from an EMBL/GenBank/DDBJ whole genome shotgun (WGS) entry which is preliminary data.</text>
</comment>
<keyword evidence="1" id="KW-1133">Transmembrane helix</keyword>
<evidence type="ECO:0000313" key="2">
    <source>
        <dbReference type="EMBL" id="MBB5760130.1"/>
    </source>
</evidence>
<dbReference type="EMBL" id="JACHOP010000035">
    <property type="protein sequence ID" value="MBB5760130.1"/>
    <property type="molecule type" value="Genomic_DNA"/>
</dbReference>
<evidence type="ECO:0000256" key="1">
    <source>
        <dbReference type="SAM" id="Phobius"/>
    </source>
</evidence>
<reference evidence="2 3" key="1">
    <citation type="submission" date="2020-08" db="EMBL/GenBank/DDBJ databases">
        <title>Genomic Encyclopedia of Type Strains, Phase IV (KMG-IV): sequencing the most valuable type-strain genomes for metagenomic binning, comparative biology and taxonomic classification.</title>
        <authorList>
            <person name="Goeker M."/>
        </authorList>
    </citation>
    <scope>NUCLEOTIDE SEQUENCE [LARGE SCALE GENOMIC DNA]</scope>
    <source>
        <strain evidence="2 3">DSM 2163</strain>
    </source>
</reference>
<keyword evidence="1" id="KW-0812">Transmembrane</keyword>
<sequence>MEENELRESRAALVLMAVAVFAVLAFGAVTLIAQAG</sequence>
<protein>
    <submittedName>
        <fullName evidence="2">Uncharacterized protein</fullName>
    </submittedName>
</protein>
<feature type="transmembrane region" description="Helical" evidence="1">
    <location>
        <begin position="12"/>
        <end position="33"/>
    </location>
</feature>
<organism evidence="2 3">
    <name type="scientific">Methylorubrum rhodinum</name>
    <dbReference type="NCBI Taxonomy" id="29428"/>
    <lineage>
        <taxon>Bacteria</taxon>
        <taxon>Pseudomonadati</taxon>
        <taxon>Pseudomonadota</taxon>
        <taxon>Alphaproteobacteria</taxon>
        <taxon>Hyphomicrobiales</taxon>
        <taxon>Methylobacteriaceae</taxon>
        <taxon>Methylorubrum</taxon>
    </lineage>
</organism>
<accession>A0A840ZS09</accession>
<dbReference type="AlphaFoldDB" id="A0A840ZS09"/>